<sequence length="275" mass="29963">MAGPPWRRSIVSLLSPDRFIAVLGAQGVGLCQRQGQQQRWLASLDFIAERSQAWAVALESLQHLLAEHAGKGAQLQVLLSAQYSRFCLVPWSAAISRPDELQQYARACFEAHYGQSLEGWRIVVSPEAAGCPRIASATPQALLDQLDALCRNLGLRLRSTRPYLMAAYNHFAEQLGQGDFLFVLAEPQRSVCLLAQNGAWQHVSAQGCSDSDQALQAVIARHSELHQGEGQLPVYLHAPGRLEPAPALTGVQLCELAPAPLAVRDVLCNMSRTVA</sequence>
<evidence type="ECO:0000313" key="2">
    <source>
        <dbReference type="Proteomes" id="UP000285286"/>
    </source>
</evidence>
<dbReference type="RefSeq" id="WP_123566613.1">
    <property type="nucleotide sequence ID" value="NZ_MOAM01000024.1"/>
</dbReference>
<gene>
    <name evidence="1" type="ORF">BHU25_16070</name>
</gene>
<name>A0A423DGA6_9PSED</name>
<evidence type="ECO:0008006" key="3">
    <source>
        <dbReference type="Google" id="ProtNLM"/>
    </source>
</evidence>
<proteinExistence type="predicted"/>
<reference evidence="1 2" key="1">
    <citation type="submission" date="2016-10" db="EMBL/GenBank/DDBJ databases">
        <title>Comparative genome analysis of multiple Pseudomonas spp. focuses on biocontrol and plant growth promoting traits.</title>
        <authorList>
            <person name="Tao X.-Y."/>
            <person name="Taylor C.G."/>
        </authorList>
    </citation>
    <scope>NUCLEOTIDE SEQUENCE [LARGE SCALE GENOMIC DNA]</scope>
    <source>
        <strain evidence="1 2">15D11</strain>
    </source>
</reference>
<accession>A0A423DGA6</accession>
<organism evidence="1 2">
    <name type="scientific">Pseudomonas vranovensis</name>
    <dbReference type="NCBI Taxonomy" id="321661"/>
    <lineage>
        <taxon>Bacteria</taxon>
        <taxon>Pseudomonadati</taxon>
        <taxon>Pseudomonadota</taxon>
        <taxon>Gammaproteobacteria</taxon>
        <taxon>Pseudomonadales</taxon>
        <taxon>Pseudomonadaceae</taxon>
        <taxon>Pseudomonas</taxon>
    </lineage>
</organism>
<keyword evidence="2" id="KW-1185">Reference proteome</keyword>
<protein>
    <recommendedName>
        <fullName evidence="3">Pilus assembly protein PilM</fullName>
    </recommendedName>
</protein>
<comment type="caution">
    <text evidence="1">The sequence shown here is derived from an EMBL/GenBank/DDBJ whole genome shotgun (WGS) entry which is preliminary data.</text>
</comment>
<dbReference type="EMBL" id="MOAM01000024">
    <property type="protein sequence ID" value="ROL70578.1"/>
    <property type="molecule type" value="Genomic_DNA"/>
</dbReference>
<evidence type="ECO:0000313" key="1">
    <source>
        <dbReference type="EMBL" id="ROL70578.1"/>
    </source>
</evidence>
<dbReference type="Proteomes" id="UP000285286">
    <property type="component" value="Unassembled WGS sequence"/>
</dbReference>
<dbReference type="AlphaFoldDB" id="A0A423DGA6"/>